<keyword evidence="2" id="KW-1133">Transmembrane helix</keyword>
<evidence type="ECO:0000256" key="2">
    <source>
        <dbReference type="SAM" id="Phobius"/>
    </source>
</evidence>
<accession>A0A4S8PU91</accession>
<dbReference type="OrthoDB" id="3825558at2"/>
<proteinExistence type="predicted"/>
<feature type="transmembrane region" description="Helical" evidence="2">
    <location>
        <begin position="26"/>
        <end position="46"/>
    </location>
</feature>
<reference evidence="4" key="1">
    <citation type="submission" date="2019-04" db="EMBL/GenBank/DDBJ databases">
        <title>Nocardioides xinjiangensis sp. nov.</title>
        <authorList>
            <person name="Liu S."/>
        </authorList>
    </citation>
    <scope>NUCLEOTIDE SEQUENCE [LARGE SCALE GENOMIC DNA]</scope>
    <source>
        <strain evidence="4">18</strain>
    </source>
</reference>
<dbReference type="InterPro" id="IPR021517">
    <property type="entry name" value="DUF3180"/>
</dbReference>
<dbReference type="EMBL" id="STGY01000081">
    <property type="protein sequence ID" value="THV33941.1"/>
    <property type="molecule type" value="Genomic_DNA"/>
</dbReference>
<protein>
    <submittedName>
        <fullName evidence="3">DUF3180 domain-containing protein</fullName>
    </submittedName>
</protein>
<dbReference type="AlphaFoldDB" id="A0A4S8PU91"/>
<evidence type="ECO:0000256" key="1">
    <source>
        <dbReference type="SAM" id="MobiDB-lite"/>
    </source>
</evidence>
<sequence length="198" mass="21080">MVEAIMKESDDKHGPRPTLRPTAPSTIAVAALAGAALTLLLVARYYQQAPDLAWYNSAVIFALAILLAWMAWNTKRTLQPSERQVRAQATQADSAATRPGLLNGPEHALQIARFAVLAKAAIIAGSAFFGAYLGFTVWLAVQSDRLTAAASDLPSAILGTIACAALTAAGLWLEHSCRIPPSSEDSDSPRPDDDRNRS</sequence>
<comment type="caution">
    <text evidence="3">The sequence shown here is derived from an EMBL/GenBank/DDBJ whole genome shotgun (WGS) entry which is preliminary data.</text>
</comment>
<keyword evidence="4" id="KW-1185">Reference proteome</keyword>
<evidence type="ECO:0000313" key="4">
    <source>
        <dbReference type="Proteomes" id="UP000308760"/>
    </source>
</evidence>
<organism evidence="3 4">
    <name type="scientific">Glycomyces buryatensis</name>
    <dbReference type="NCBI Taxonomy" id="2570927"/>
    <lineage>
        <taxon>Bacteria</taxon>
        <taxon>Bacillati</taxon>
        <taxon>Actinomycetota</taxon>
        <taxon>Actinomycetes</taxon>
        <taxon>Glycomycetales</taxon>
        <taxon>Glycomycetaceae</taxon>
        <taxon>Glycomyces</taxon>
    </lineage>
</organism>
<feature type="compositionally biased region" description="Basic and acidic residues" evidence="1">
    <location>
        <begin position="187"/>
        <end position="198"/>
    </location>
</feature>
<reference evidence="3 4" key="2">
    <citation type="submission" date="2019-05" db="EMBL/GenBank/DDBJ databases">
        <title>Glycomyces buryatensis sp. nov.</title>
        <authorList>
            <person name="Nikitina E."/>
        </authorList>
    </citation>
    <scope>NUCLEOTIDE SEQUENCE [LARGE SCALE GENOMIC DNA]</scope>
    <source>
        <strain evidence="3 4">18</strain>
    </source>
</reference>
<feature type="transmembrane region" description="Helical" evidence="2">
    <location>
        <begin position="153"/>
        <end position="173"/>
    </location>
</feature>
<feature type="region of interest" description="Disordered" evidence="1">
    <location>
        <begin position="179"/>
        <end position="198"/>
    </location>
</feature>
<keyword evidence="2" id="KW-0472">Membrane</keyword>
<gene>
    <name evidence="3" type="ORF">FAB82_24515</name>
</gene>
<feature type="compositionally biased region" description="Basic and acidic residues" evidence="1">
    <location>
        <begin position="1"/>
        <end position="14"/>
    </location>
</feature>
<name>A0A4S8PU91_9ACTN</name>
<feature type="region of interest" description="Disordered" evidence="1">
    <location>
        <begin position="1"/>
        <end position="21"/>
    </location>
</feature>
<dbReference type="Proteomes" id="UP000308760">
    <property type="component" value="Unassembled WGS sequence"/>
</dbReference>
<evidence type="ECO:0000313" key="3">
    <source>
        <dbReference type="EMBL" id="THV33941.1"/>
    </source>
</evidence>
<keyword evidence="2" id="KW-0812">Transmembrane</keyword>
<dbReference type="Pfam" id="PF11377">
    <property type="entry name" value="DUF3180"/>
    <property type="match status" value="1"/>
</dbReference>
<feature type="transmembrane region" description="Helical" evidence="2">
    <location>
        <begin position="120"/>
        <end position="141"/>
    </location>
</feature>
<feature type="transmembrane region" description="Helical" evidence="2">
    <location>
        <begin position="52"/>
        <end position="72"/>
    </location>
</feature>